<protein>
    <submittedName>
        <fullName evidence="6">Iron-sulfur protein</fullName>
    </submittedName>
</protein>
<organism evidence="6 7">
    <name type="scientific">Corynebacterium riegelii</name>
    <dbReference type="NCBI Taxonomy" id="156976"/>
    <lineage>
        <taxon>Bacteria</taxon>
        <taxon>Bacillati</taxon>
        <taxon>Actinomycetota</taxon>
        <taxon>Actinomycetes</taxon>
        <taxon>Mycobacteriales</taxon>
        <taxon>Corynebacteriaceae</taxon>
        <taxon>Corynebacterium</taxon>
    </lineage>
</organism>
<keyword evidence="1" id="KW-0001">2Fe-2S</keyword>
<dbReference type="Gene3D" id="2.102.10.10">
    <property type="entry name" value="Rieske [2Fe-2S] iron-sulphur domain"/>
    <property type="match status" value="1"/>
</dbReference>
<evidence type="ECO:0000313" key="6">
    <source>
        <dbReference type="EMBL" id="AKV59989.1"/>
    </source>
</evidence>
<dbReference type="GO" id="GO:0051537">
    <property type="term" value="F:2 iron, 2 sulfur cluster binding"/>
    <property type="evidence" value="ECO:0007669"/>
    <property type="project" value="UniProtKB-KW"/>
</dbReference>
<accession>A0A0K1REZ8</accession>
<dbReference type="Pfam" id="PF00355">
    <property type="entry name" value="Rieske"/>
    <property type="match status" value="1"/>
</dbReference>
<evidence type="ECO:0000259" key="5">
    <source>
        <dbReference type="PROSITE" id="PS51296"/>
    </source>
</evidence>
<keyword evidence="7" id="KW-1185">Reference proteome</keyword>
<keyword evidence="2" id="KW-0479">Metal-binding</keyword>
<reference evidence="6 7" key="1">
    <citation type="submission" date="2015-08" db="EMBL/GenBank/DDBJ databases">
        <authorList>
            <person name="Babu N.S."/>
            <person name="Beckwith C.J."/>
            <person name="Beseler K.G."/>
            <person name="Brison A."/>
            <person name="Carone J.V."/>
            <person name="Caskin T.P."/>
            <person name="Diamond M."/>
            <person name="Durham M.E."/>
            <person name="Foxe J.M."/>
            <person name="Go M."/>
            <person name="Henderson B.A."/>
            <person name="Jones I.B."/>
            <person name="McGettigan J.A."/>
            <person name="Micheletti S.J."/>
            <person name="Nasrallah M.E."/>
            <person name="Ortiz D."/>
            <person name="Piller C.R."/>
            <person name="Privatt S.R."/>
            <person name="Schneider S.L."/>
            <person name="Sharp S."/>
            <person name="Smith T.C."/>
            <person name="Stanton J.D."/>
            <person name="Ullery H.E."/>
            <person name="Wilson R.J."/>
            <person name="Serrano M.G."/>
            <person name="Buck G."/>
            <person name="Lee V."/>
            <person name="Wang Y."/>
            <person name="Carvalho R."/>
            <person name="Voegtly L."/>
            <person name="Shi R."/>
            <person name="Duckworth R."/>
            <person name="Johnson A."/>
            <person name="Loviza R."/>
            <person name="Walstead R."/>
            <person name="Shah Z."/>
            <person name="Kiflezghi M."/>
            <person name="Wade K."/>
            <person name="Ball S.L."/>
            <person name="Bradley K.W."/>
            <person name="Asai D.J."/>
            <person name="Bowman C.A."/>
            <person name="Russell D.A."/>
            <person name="Pope W.H."/>
            <person name="Jacobs-Sera D."/>
            <person name="Hendrix R.W."/>
            <person name="Hatfull G.F."/>
        </authorList>
    </citation>
    <scope>NUCLEOTIDE SEQUENCE [LARGE SCALE GENOMIC DNA]</scope>
    <source>
        <strain evidence="6 7">PUDD_83A45</strain>
    </source>
</reference>
<dbReference type="InterPro" id="IPR017941">
    <property type="entry name" value="Rieske_2Fe-2S"/>
</dbReference>
<evidence type="ECO:0000256" key="3">
    <source>
        <dbReference type="ARBA" id="ARBA00023004"/>
    </source>
</evidence>
<dbReference type="PROSITE" id="PS51296">
    <property type="entry name" value="RIESKE"/>
    <property type="match status" value="1"/>
</dbReference>
<evidence type="ECO:0000256" key="1">
    <source>
        <dbReference type="ARBA" id="ARBA00022714"/>
    </source>
</evidence>
<dbReference type="SUPFAM" id="SSF50022">
    <property type="entry name" value="ISP domain"/>
    <property type="match status" value="1"/>
</dbReference>
<name>A0A0K1REZ8_9CORY</name>
<dbReference type="GO" id="GO:0016705">
    <property type="term" value="F:oxidoreductase activity, acting on paired donors, with incorporation or reduction of molecular oxygen"/>
    <property type="evidence" value="ECO:0007669"/>
    <property type="project" value="UniProtKB-ARBA"/>
</dbReference>
<dbReference type="CDD" id="cd03467">
    <property type="entry name" value="Rieske"/>
    <property type="match status" value="1"/>
</dbReference>
<keyword evidence="4" id="KW-0411">Iron-sulfur</keyword>
<dbReference type="EMBL" id="CP012342">
    <property type="protein sequence ID" value="AKV59989.1"/>
    <property type="molecule type" value="Genomic_DNA"/>
</dbReference>
<evidence type="ECO:0000256" key="2">
    <source>
        <dbReference type="ARBA" id="ARBA00022723"/>
    </source>
</evidence>
<dbReference type="PATRIC" id="fig|156976.3.peg.2015"/>
<dbReference type="InterPro" id="IPR036922">
    <property type="entry name" value="Rieske_2Fe-2S_sf"/>
</dbReference>
<dbReference type="RefSeq" id="WP_052206502.1">
    <property type="nucleotide sequence ID" value="NZ_CP012342.1"/>
</dbReference>
<dbReference type="GO" id="GO:0004497">
    <property type="term" value="F:monooxygenase activity"/>
    <property type="evidence" value="ECO:0007669"/>
    <property type="project" value="UniProtKB-ARBA"/>
</dbReference>
<gene>
    <name evidence="6" type="ORF">AK829_10010</name>
</gene>
<dbReference type="GO" id="GO:0046872">
    <property type="term" value="F:metal ion binding"/>
    <property type="evidence" value="ECO:0007669"/>
    <property type="project" value="UniProtKB-KW"/>
</dbReference>
<keyword evidence="3" id="KW-0408">Iron</keyword>
<feature type="domain" description="Rieske" evidence="5">
    <location>
        <begin position="19"/>
        <end position="113"/>
    </location>
</feature>
<proteinExistence type="predicted"/>
<evidence type="ECO:0000256" key="4">
    <source>
        <dbReference type="ARBA" id="ARBA00023014"/>
    </source>
</evidence>
<dbReference type="Proteomes" id="UP000060016">
    <property type="component" value="Chromosome"/>
</dbReference>
<dbReference type="STRING" id="156976.AK829_10010"/>
<dbReference type="AlphaFoldDB" id="A0A0K1REZ8"/>
<dbReference type="KEGG" id="crie:AK829_10010"/>
<sequence>MFILGSAATFAGAFLAACGQEPTAELAKTEVPVGSAVIMDRFIIAQPTEGNFVAYSTMCPHQGAKITVVNGDEVRCTKHGSTFSIVDGSVTSGPSESGMMTAALADNGDTVTASNQ</sequence>
<evidence type="ECO:0000313" key="7">
    <source>
        <dbReference type="Proteomes" id="UP000060016"/>
    </source>
</evidence>